<comment type="caution">
    <text evidence="1">The sequence shown here is derived from an EMBL/GenBank/DDBJ whole genome shotgun (WGS) entry which is preliminary data.</text>
</comment>
<proteinExistence type="predicted"/>
<dbReference type="Proteomes" id="UP000828390">
    <property type="component" value="Unassembled WGS sequence"/>
</dbReference>
<dbReference type="AlphaFoldDB" id="A0A9D4DNF6"/>
<gene>
    <name evidence="1" type="ORF">DPMN_186264</name>
</gene>
<sequence>MRQTAAVITRHNICGLACKVYYQALRADNLQAGFKRAGIYPLNRDIIPKENFIPAELYDCMDSSSDATIEGGLRTLAEDCDMFACKEK</sequence>
<reference evidence="1" key="2">
    <citation type="submission" date="2020-11" db="EMBL/GenBank/DDBJ databases">
        <authorList>
            <person name="McCartney M.A."/>
            <person name="Auch B."/>
            <person name="Kono T."/>
            <person name="Mallez S."/>
            <person name="Becker A."/>
            <person name="Gohl D.M."/>
            <person name="Silverstein K.A.T."/>
            <person name="Koren S."/>
            <person name="Bechman K.B."/>
            <person name="Herman A."/>
            <person name="Abrahante J.E."/>
            <person name="Garbe J."/>
        </authorList>
    </citation>
    <scope>NUCLEOTIDE SEQUENCE</scope>
    <source>
        <strain evidence="1">Duluth1</strain>
        <tissue evidence="1">Whole animal</tissue>
    </source>
</reference>
<evidence type="ECO:0000313" key="1">
    <source>
        <dbReference type="EMBL" id="KAH3751695.1"/>
    </source>
</evidence>
<name>A0A9D4DNF6_DREPO</name>
<keyword evidence="2" id="KW-1185">Reference proteome</keyword>
<protein>
    <submittedName>
        <fullName evidence="1">Uncharacterized protein</fullName>
    </submittedName>
</protein>
<evidence type="ECO:0000313" key="2">
    <source>
        <dbReference type="Proteomes" id="UP000828390"/>
    </source>
</evidence>
<dbReference type="EMBL" id="JAIWYP010000010">
    <property type="protein sequence ID" value="KAH3751695.1"/>
    <property type="molecule type" value="Genomic_DNA"/>
</dbReference>
<organism evidence="1 2">
    <name type="scientific">Dreissena polymorpha</name>
    <name type="common">Zebra mussel</name>
    <name type="synonym">Mytilus polymorpha</name>
    <dbReference type="NCBI Taxonomy" id="45954"/>
    <lineage>
        <taxon>Eukaryota</taxon>
        <taxon>Metazoa</taxon>
        <taxon>Spiralia</taxon>
        <taxon>Lophotrochozoa</taxon>
        <taxon>Mollusca</taxon>
        <taxon>Bivalvia</taxon>
        <taxon>Autobranchia</taxon>
        <taxon>Heteroconchia</taxon>
        <taxon>Euheterodonta</taxon>
        <taxon>Imparidentia</taxon>
        <taxon>Neoheterodontei</taxon>
        <taxon>Myida</taxon>
        <taxon>Dreissenoidea</taxon>
        <taxon>Dreissenidae</taxon>
        <taxon>Dreissena</taxon>
    </lineage>
</organism>
<accession>A0A9D4DNF6</accession>
<reference evidence="1" key="1">
    <citation type="journal article" date="2019" name="bioRxiv">
        <title>The Genome of the Zebra Mussel, Dreissena polymorpha: A Resource for Invasive Species Research.</title>
        <authorList>
            <person name="McCartney M.A."/>
            <person name="Auch B."/>
            <person name="Kono T."/>
            <person name="Mallez S."/>
            <person name="Zhang Y."/>
            <person name="Obille A."/>
            <person name="Becker A."/>
            <person name="Abrahante J.E."/>
            <person name="Garbe J."/>
            <person name="Badalamenti J.P."/>
            <person name="Herman A."/>
            <person name="Mangelson H."/>
            <person name="Liachko I."/>
            <person name="Sullivan S."/>
            <person name="Sone E.D."/>
            <person name="Koren S."/>
            <person name="Silverstein K.A.T."/>
            <person name="Beckman K.B."/>
            <person name="Gohl D.M."/>
        </authorList>
    </citation>
    <scope>NUCLEOTIDE SEQUENCE</scope>
    <source>
        <strain evidence="1">Duluth1</strain>
        <tissue evidence="1">Whole animal</tissue>
    </source>
</reference>